<dbReference type="PANTHER" id="PTHR45639">
    <property type="entry name" value="HSC70CB, ISOFORM G-RELATED"/>
    <property type="match status" value="1"/>
</dbReference>
<dbReference type="InterPro" id="IPR013126">
    <property type="entry name" value="Hsp_70_fam"/>
</dbReference>
<reference evidence="5" key="1">
    <citation type="submission" date="2024-06" db="EMBL/GenBank/DDBJ databases">
        <title>Multi-omics analyses provide insights into the biosynthesis of the anticancer antibiotic pleurotin in Hohenbuehelia grisea.</title>
        <authorList>
            <person name="Weaver J.A."/>
            <person name="Alberti F."/>
        </authorList>
    </citation>
    <scope>NUCLEOTIDE SEQUENCE [LARGE SCALE GENOMIC DNA]</scope>
    <source>
        <strain evidence="5">T-177</strain>
    </source>
</reference>
<dbReference type="Gene3D" id="3.30.420.40">
    <property type="match status" value="2"/>
</dbReference>
<dbReference type="InterPro" id="IPR043129">
    <property type="entry name" value="ATPase_NBD"/>
</dbReference>
<evidence type="ECO:0000256" key="2">
    <source>
        <dbReference type="ARBA" id="ARBA00022840"/>
    </source>
</evidence>
<evidence type="ECO:0000313" key="4">
    <source>
        <dbReference type="EMBL" id="KAL0959106.1"/>
    </source>
</evidence>
<dbReference type="PROSITE" id="PS00329">
    <property type="entry name" value="HSP70_2"/>
    <property type="match status" value="1"/>
</dbReference>
<evidence type="ECO:0008006" key="6">
    <source>
        <dbReference type="Google" id="ProtNLM"/>
    </source>
</evidence>
<dbReference type="Proteomes" id="UP001556367">
    <property type="component" value="Unassembled WGS sequence"/>
</dbReference>
<protein>
    <recommendedName>
        <fullName evidence="6">Actin-like ATPase domain-containing protein</fullName>
    </recommendedName>
</protein>
<organism evidence="4 5">
    <name type="scientific">Hohenbuehelia grisea</name>
    <dbReference type="NCBI Taxonomy" id="104357"/>
    <lineage>
        <taxon>Eukaryota</taxon>
        <taxon>Fungi</taxon>
        <taxon>Dikarya</taxon>
        <taxon>Basidiomycota</taxon>
        <taxon>Agaricomycotina</taxon>
        <taxon>Agaricomycetes</taxon>
        <taxon>Agaricomycetidae</taxon>
        <taxon>Agaricales</taxon>
        <taxon>Pleurotineae</taxon>
        <taxon>Pleurotaceae</taxon>
        <taxon>Hohenbuehelia</taxon>
    </lineage>
</organism>
<keyword evidence="1" id="KW-0547">Nucleotide-binding</keyword>
<keyword evidence="5" id="KW-1185">Reference proteome</keyword>
<gene>
    <name evidence="4" type="ORF">HGRIS_014403</name>
</gene>
<comment type="caution">
    <text evidence="4">The sequence shown here is derived from an EMBL/GenBank/DDBJ whole genome shotgun (WGS) entry which is preliminary data.</text>
</comment>
<name>A0ABR3JU70_9AGAR</name>
<sequence>MSVPNGVPAASADAPSLPPVVGINFGNSYASIAVFTKEGIAECIANEDGERQIACAISFHGEEMYIGNQAKHQLVKNHENTITGFRNLLGKKFSEVPQTKSPISAVVIQHPTLPDEPAYKVKVLQASPSPLPPSTATNTPAASVAPTPRSEPIPSERILIVSEVTTIFIKSLVQSAEDFLGTKVQGAVITVPAWFTQSQKDALSKVATEAGVNVIQLLEENAAAAATTTTELWSSDLRPDRTQLLVDLGSSSLHISLLSISTGLAHVLASSSTTDVGADQLDDALIRFFGADFTKKTKVALTVAPATDTTDRRAEAKLRLAIEHTKRTISASPGAATCSVESLKDGFDYTGTVNRMRFDMLARPVYSAVSNAVSTLLQNAEIDAHDVDEIVYIGGTPCLPGLNDHLLLAAGFREDVDTPFSLGTVVGGGVGDPTTILARGAASQAALVATMPEDEDKAELKTAYQGVSNLNDVAVVTRTLGVLFPGQVENDVDGLGGVWVPIVLKETPLPARRTVRFDVGLSDASKKFAFEVWEVSEGIRVEKVKPPKVVYSDDEGEPEEEEEEEEIDVKHKTVKKEVFLGLVEAEAKLGVQAKGKGPDAGKWTSTVDVRLIVSAEGSLDVEVKEVGAEGPVASLRVAAS</sequence>
<dbReference type="Gene3D" id="3.90.640.10">
    <property type="entry name" value="Actin, Chain A, domain 4"/>
    <property type="match status" value="1"/>
</dbReference>
<accession>A0ABR3JU70</accession>
<dbReference type="EMBL" id="JASNQZ010000003">
    <property type="protein sequence ID" value="KAL0959106.1"/>
    <property type="molecule type" value="Genomic_DNA"/>
</dbReference>
<dbReference type="Pfam" id="PF00012">
    <property type="entry name" value="HSP70"/>
    <property type="match status" value="2"/>
</dbReference>
<dbReference type="SUPFAM" id="SSF53067">
    <property type="entry name" value="Actin-like ATPase domain"/>
    <property type="match status" value="2"/>
</dbReference>
<feature type="region of interest" description="Disordered" evidence="3">
    <location>
        <begin position="129"/>
        <end position="150"/>
    </location>
</feature>
<dbReference type="InterPro" id="IPR018181">
    <property type="entry name" value="Heat_shock_70_CS"/>
</dbReference>
<evidence type="ECO:0000313" key="5">
    <source>
        <dbReference type="Proteomes" id="UP001556367"/>
    </source>
</evidence>
<evidence type="ECO:0000256" key="1">
    <source>
        <dbReference type="ARBA" id="ARBA00022741"/>
    </source>
</evidence>
<feature type="compositionally biased region" description="Low complexity" evidence="3">
    <location>
        <begin position="134"/>
        <end position="148"/>
    </location>
</feature>
<dbReference type="PANTHER" id="PTHR45639:SF32">
    <property type="entry name" value="HEAT SHOCK PROTEIN PDR13"/>
    <property type="match status" value="1"/>
</dbReference>
<evidence type="ECO:0000256" key="3">
    <source>
        <dbReference type="SAM" id="MobiDB-lite"/>
    </source>
</evidence>
<dbReference type="Gene3D" id="3.30.30.30">
    <property type="match status" value="1"/>
</dbReference>
<keyword evidence="2" id="KW-0067">ATP-binding</keyword>
<proteinExistence type="predicted"/>